<evidence type="ECO:0000256" key="1">
    <source>
        <dbReference type="SAM" id="Phobius"/>
    </source>
</evidence>
<dbReference type="Proteomes" id="UP000216991">
    <property type="component" value="Unassembled WGS sequence"/>
</dbReference>
<accession>A0A255YPR5</accession>
<gene>
    <name evidence="2" type="ORF">CHU93_04865</name>
</gene>
<reference evidence="2 3" key="1">
    <citation type="submission" date="2017-07" db="EMBL/GenBank/DDBJ databases">
        <title>Sandarakinorhabdus cyanobacteriorum sp. nov., a novel bacterium isolated from cyanobacterial aggregates in a eutrophic lake.</title>
        <authorList>
            <person name="Cai H."/>
        </authorList>
    </citation>
    <scope>NUCLEOTIDE SEQUENCE [LARGE SCALE GENOMIC DNA]</scope>
    <source>
        <strain evidence="2 3">TH057</strain>
    </source>
</reference>
<name>A0A255YPR5_9SPHN</name>
<proteinExistence type="predicted"/>
<feature type="transmembrane region" description="Helical" evidence="1">
    <location>
        <begin position="107"/>
        <end position="131"/>
    </location>
</feature>
<keyword evidence="1" id="KW-1133">Transmembrane helix</keyword>
<comment type="caution">
    <text evidence="2">The sequence shown here is derived from an EMBL/GenBank/DDBJ whole genome shotgun (WGS) entry which is preliminary data.</text>
</comment>
<protein>
    <submittedName>
        <fullName evidence="2">Uncharacterized protein</fullName>
    </submittedName>
</protein>
<dbReference type="RefSeq" id="WP_094473026.1">
    <property type="nucleotide sequence ID" value="NZ_NOXT01000089.1"/>
</dbReference>
<sequence length="177" mass="19228">MGDEANKWGVLPPSGWIDRLVATVRPPVLLLSASSAFANPLIRNGWLPDTIVTPALVTFCVIGALLLALTISPRTLDRYHDLNEISGSYGALPRLTISRRFRAMSRILDGAAPADGPAMAVGLLCMLSIFIEQFLVGSGDTGSLIALAGFFPVAMLYNLYNRRVPPDVYIAWRRSLE</sequence>
<feature type="transmembrane region" description="Helical" evidence="1">
    <location>
        <begin position="143"/>
        <end position="160"/>
    </location>
</feature>
<keyword evidence="1" id="KW-0812">Transmembrane</keyword>
<dbReference type="AlphaFoldDB" id="A0A255YPR5"/>
<keyword evidence="3" id="KW-1185">Reference proteome</keyword>
<dbReference type="EMBL" id="NOXT01000089">
    <property type="protein sequence ID" value="OYQ31217.1"/>
    <property type="molecule type" value="Genomic_DNA"/>
</dbReference>
<evidence type="ECO:0000313" key="3">
    <source>
        <dbReference type="Proteomes" id="UP000216991"/>
    </source>
</evidence>
<feature type="transmembrane region" description="Helical" evidence="1">
    <location>
        <begin position="51"/>
        <end position="71"/>
    </location>
</feature>
<organism evidence="2 3">
    <name type="scientific">Sandarakinorhabdus cyanobacteriorum</name>
    <dbReference type="NCBI Taxonomy" id="1981098"/>
    <lineage>
        <taxon>Bacteria</taxon>
        <taxon>Pseudomonadati</taxon>
        <taxon>Pseudomonadota</taxon>
        <taxon>Alphaproteobacteria</taxon>
        <taxon>Sphingomonadales</taxon>
        <taxon>Sphingosinicellaceae</taxon>
        <taxon>Sandarakinorhabdus</taxon>
    </lineage>
</organism>
<evidence type="ECO:0000313" key="2">
    <source>
        <dbReference type="EMBL" id="OYQ31217.1"/>
    </source>
</evidence>
<keyword evidence="1" id="KW-0472">Membrane</keyword>